<reference evidence="1 2" key="1">
    <citation type="submission" date="2011-07" db="EMBL/GenBank/DDBJ databases">
        <title>The complete genome of chromosome of Emticicia oligotrophica DSM 17448.</title>
        <authorList>
            <consortium name="US DOE Joint Genome Institute (JGI-PGF)"/>
            <person name="Lucas S."/>
            <person name="Han J."/>
            <person name="Lapidus A."/>
            <person name="Bruce D."/>
            <person name="Goodwin L."/>
            <person name="Pitluck S."/>
            <person name="Peters L."/>
            <person name="Kyrpides N."/>
            <person name="Mavromatis K."/>
            <person name="Ivanova N."/>
            <person name="Ovchinnikova G."/>
            <person name="Teshima H."/>
            <person name="Detter J.C."/>
            <person name="Tapia R."/>
            <person name="Han C."/>
            <person name="Land M."/>
            <person name="Hauser L."/>
            <person name="Markowitz V."/>
            <person name="Cheng J.-F."/>
            <person name="Hugenholtz P."/>
            <person name="Woyke T."/>
            <person name="Wu D."/>
            <person name="Tindall B."/>
            <person name="Pomrenke H."/>
            <person name="Brambilla E."/>
            <person name="Klenk H.-P."/>
            <person name="Eisen J.A."/>
        </authorList>
    </citation>
    <scope>NUCLEOTIDE SEQUENCE [LARGE SCALE GENOMIC DNA]</scope>
    <source>
        <strain evidence="1 2">DSM 17448</strain>
    </source>
</reference>
<proteinExistence type="predicted"/>
<accession>A0ABN4AM14</accession>
<dbReference type="RefSeq" id="WP_015029011.1">
    <property type="nucleotide sequence ID" value="NC_018748.1"/>
</dbReference>
<dbReference type="EMBL" id="CP002961">
    <property type="protein sequence ID" value="AFK03314.1"/>
    <property type="molecule type" value="Genomic_DNA"/>
</dbReference>
<evidence type="ECO:0000313" key="1">
    <source>
        <dbReference type="EMBL" id="AFK03314.1"/>
    </source>
</evidence>
<evidence type="ECO:0000313" key="2">
    <source>
        <dbReference type="Proteomes" id="UP000002875"/>
    </source>
</evidence>
<name>A0ABN4AM14_EMTOG</name>
<dbReference type="Proteomes" id="UP000002875">
    <property type="component" value="Chromosome"/>
</dbReference>
<gene>
    <name evidence="1" type="ordered locus">Emtol_2176</name>
</gene>
<keyword evidence="2" id="KW-1185">Reference proteome</keyword>
<sequence>MTDERNLHIDSLIERIASCQSRGDAFFPEGIFPSYRHNKYLFYRRPDTNIFYTSTIVFVLNQIKAKVSVKSQKIIEEITAKAVKNYSDFQNKDGLKTYNFWKTKPSKHFPNGHIFYRYDHFRIPDDIDDTSLIYLTLPHSKEDVLWLKEKVKLHTNSPASNGGVYSTWFGKNMPIEHDVCALCNLMYLFEKHELPHNEYDEAVYGFLKKVILEEKFINDAFEIAHNYATTPLIIYHYARLLGDFEIPQLEVCREKLIDATKQLLLNQKLDKMNRLVLETSWLKLDKNEKFTGKQLPIANNQSSFTYFIAGLLSSYRNPILYFFAPFKITQMEWQCEAHELALLVERTSEFADIVKANSEVRST</sequence>
<organism evidence="1 2">
    <name type="scientific">Emticicia oligotrophica (strain DSM 17448 / CIP 109782 / MTCC 6937 / GPTSA100-15)</name>
    <dbReference type="NCBI Taxonomy" id="929562"/>
    <lineage>
        <taxon>Bacteria</taxon>
        <taxon>Pseudomonadati</taxon>
        <taxon>Bacteroidota</taxon>
        <taxon>Cytophagia</taxon>
        <taxon>Cytophagales</taxon>
        <taxon>Leadbetterellaceae</taxon>
        <taxon>Emticicia</taxon>
    </lineage>
</organism>
<protein>
    <submittedName>
        <fullName evidence="1">Uncharacterized protein</fullName>
    </submittedName>
</protein>